<accession>A0A1J7H3A7</accession>
<dbReference type="PANTHER" id="PTHR11216">
    <property type="entry name" value="EH DOMAIN"/>
    <property type="match status" value="1"/>
</dbReference>
<evidence type="ECO:0000313" key="1">
    <source>
        <dbReference type="EMBL" id="OIW07222.1"/>
    </source>
</evidence>
<proteinExistence type="predicted"/>
<evidence type="ECO:0000313" key="2">
    <source>
        <dbReference type="Proteomes" id="UP000188354"/>
    </source>
</evidence>
<dbReference type="Gene3D" id="3.40.50.300">
    <property type="entry name" value="P-loop containing nucleotide triphosphate hydrolases"/>
    <property type="match status" value="1"/>
</dbReference>
<dbReference type="GO" id="GO:0016197">
    <property type="term" value="P:endosomal transport"/>
    <property type="evidence" value="ECO:0007669"/>
    <property type="project" value="TreeGrafter"/>
</dbReference>
<reference evidence="1 2" key="1">
    <citation type="journal article" date="2017" name="Plant Biotechnol. J.">
        <title>A comprehensive draft genome sequence for lupin (Lupinus angustifolius), an emerging health food: insights into plant-microbe interactions and legume evolution.</title>
        <authorList>
            <person name="Hane J.K."/>
            <person name="Ming Y."/>
            <person name="Kamphuis L.G."/>
            <person name="Nelson M.N."/>
            <person name="Garg G."/>
            <person name="Atkins C.A."/>
            <person name="Bayer P.E."/>
            <person name="Bravo A."/>
            <person name="Bringans S."/>
            <person name="Cannon S."/>
            <person name="Edwards D."/>
            <person name="Foley R."/>
            <person name="Gao L.L."/>
            <person name="Harrison M.J."/>
            <person name="Huang W."/>
            <person name="Hurgobin B."/>
            <person name="Li S."/>
            <person name="Liu C.W."/>
            <person name="McGrath A."/>
            <person name="Morahan G."/>
            <person name="Murray J."/>
            <person name="Weller J."/>
            <person name="Jian J."/>
            <person name="Singh K.B."/>
        </authorList>
    </citation>
    <scope>NUCLEOTIDE SEQUENCE [LARGE SCALE GENOMIC DNA]</scope>
    <source>
        <strain evidence="2">cv. Tanjil</strain>
        <tissue evidence="1">Whole plant</tissue>
    </source>
</reference>
<dbReference type="GO" id="GO:0005737">
    <property type="term" value="C:cytoplasm"/>
    <property type="evidence" value="ECO:0007669"/>
    <property type="project" value="TreeGrafter"/>
</dbReference>
<evidence type="ECO:0008006" key="3">
    <source>
        <dbReference type="Google" id="ProtNLM"/>
    </source>
</evidence>
<dbReference type="AlphaFoldDB" id="A0A1J7H3A7"/>
<organism evidence="1 2">
    <name type="scientific">Lupinus angustifolius</name>
    <name type="common">Narrow-leaved blue lupine</name>
    <dbReference type="NCBI Taxonomy" id="3871"/>
    <lineage>
        <taxon>Eukaryota</taxon>
        <taxon>Viridiplantae</taxon>
        <taxon>Streptophyta</taxon>
        <taxon>Embryophyta</taxon>
        <taxon>Tracheophyta</taxon>
        <taxon>Spermatophyta</taxon>
        <taxon>Magnoliopsida</taxon>
        <taxon>eudicotyledons</taxon>
        <taxon>Gunneridae</taxon>
        <taxon>Pentapetalae</taxon>
        <taxon>rosids</taxon>
        <taxon>fabids</taxon>
        <taxon>Fabales</taxon>
        <taxon>Fabaceae</taxon>
        <taxon>Papilionoideae</taxon>
        <taxon>50 kb inversion clade</taxon>
        <taxon>genistoids sensu lato</taxon>
        <taxon>core genistoids</taxon>
        <taxon>Genisteae</taxon>
        <taxon>Lupinus</taxon>
    </lineage>
</organism>
<dbReference type="Proteomes" id="UP000188354">
    <property type="component" value="Chromosome LG08"/>
</dbReference>
<dbReference type="Gene3D" id="1.10.268.20">
    <property type="match status" value="1"/>
</dbReference>
<dbReference type="GO" id="GO:0006897">
    <property type="term" value="P:endocytosis"/>
    <property type="evidence" value="ECO:0007669"/>
    <property type="project" value="TreeGrafter"/>
</dbReference>
<name>A0A1J7H3A7_LUPAN</name>
<keyword evidence="2" id="KW-1185">Reference proteome</keyword>
<sequence length="162" mass="18326">MAYKEFILAYSKFAAKCDFILLLFDPHKVDISDEFKSVISSLGGNEDKICVVLNKADQVDTQQLIKVYGALMWSLGKVLNTPEVALCAYISDHSMKPMDEGFVGPLGLDLFKKEQNNLLADLIDIPKKACDRLTNEFVKLAPRDSLIFLITHIIFLYFINYP</sequence>
<dbReference type="GO" id="GO:0005886">
    <property type="term" value="C:plasma membrane"/>
    <property type="evidence" value="ECO:0007669"/>
    <property type="project" value="TreeGrafter"/>
</dbReference>
<dbReference type="SUPFAM" id="SSF52540">
    <property type="entry name" value="P-loop containing nucleoside triphosphate hydrolases"/>
    <property type="match status" value="1"/>
</dbReference>
<dbReference type="EMBL" id="CM007368">
    <property type="protein sequence ID" value="OIW07222.1"/>
    <property type="molecule type" value="Genomic_DNA"/>
</dbReference>
<dbReference type="PANTHER" id="PTHR11216:SF138">
    <property type="entry name" value="EH DOMAIN-CONTAINING PROTEIN 2"/>
    <property type="match status" value="1"/>
</dbReference>
<dbReference type="Gramene" id="OIW07222">
    <property type="protein sequence ID" value="OIW07222"/>
    <property type="gene ID" value="TanjilG_02542"/>
</dbReference>
<dbReference type="STRING" id="3871.A0A1J7H3A7"/>
<dbReference type="InterPro" id="IPR027417">
    <property type="entry name" value="P-loop_NTPase"/>
</dbReference>
<protein>
    <recommendedName>
        <fullName evidence="3">Dynamin-type G domain-containing protein</fullName>
    </recommendedName>
</protein>
<gene>
    <name evidence="1" type="ORF">TanjilG_02542</name>
</gene>